<protein>
    <recommendedName>
        <fullName evidence="8">L,D-TPase catalytic domain-containing protein</fullName>
    </recommendedName>
</protein>
<keyword evidence="6 7" id="KW-0961">Cell wall biogenesis/degradation</keyword>
<dbReference type="PANTHER" id="PTHR36699">
    <property type="entry name" value="LD-TRANSPEPTIDASE"/>
    <property type="match status" value="1"/>
</dbReference>
<dbReference type="PANTHER" id="PTHR36699:SF1">
    <property type="entry name" value="L,D-TRANSPEPTIDASE YAFK-RELATED"/>
    <property type="match status" value="1"/>
</dbReference>
<dbReference type="PROSITE" id="PS52029">
    <property type="entry name" value="LD_TPASE"/>
    <property type="match status" value="1"/>
</dbReference>
<dbReference type="EMBL" id="AP019368">
    <property type="protein sequence ID" value="BBH53266.1"/>
    <property type="molecule type" value="Genomic_DNA"/>
</dbReference>
<dbReference type="RefSeq" id="WP_130608759.1">
    <property type="nucleotide sequence ID" value="NZ_AP019368.1"/>
</dbReference>
<keyword evidence="10" id="KW-1185">Reference proteome</keyword>
<gene>
    <name evidence="9" type="ORF">JCM31447_17090</name>
</gene>
<dbReference type="UniPathway" id="UPA00219"/>
<dbReference type="InterPro" id="IPR032710">
    <property type="entry name" value="NTF2-like_dom_sf"/>
</dbReference>
<sequence>MKTKSYHMFIKIMAIFFSTYLGNFAFAEKPFGQTSVTALNGIPSSFISLGAYHPTFAMVVEKNFHRLSVFKLLPDGNYTLVRTYLAITGKEQGDKKQRGDNRTPEGIYFIVGQKDSSELLRQMGPGARKYGPRAFMLDYPNIFDKRQRKTGSGIWIHGVDSDARMLRPFDTEGCVALKNEDIIDIAQYVSAFQTPVVIVDEMQTISMAAIQKQRQNVIEMVEAWRKSWENSDFAKYISFYSDHFQSLGKNKEDWREFKAKLSETRKGSITVQISEPKILAFRNQLLVEFFQRYTSPERDDFGRKFLYLRQENQGFKIIAEKWYNSQKGKTDLTVLNDTKKRQD</sequence>
<dbReference type="InterPro" id="IPR038063">
    <property type="entry name" value="Transpep_catalytic_dom"/>
</dbReference>
<dbReference type="GO" id="GO:0004180">
    <property type="term" value="F:carboxypeptidase activity"/>
    <property type="evidence" value="ECO:0007669"/>
    <property type="project" value="UniProtKB-ARBA"/>
</dbReference>
<name>A0A4P2VJE3_FLUSA</name>
<dbReference type="CDD" id="cd16913">
    <property type="entry name" value="YkuD_like"/>
    <property type="match status" value="1"/>
</dbReference>
<reference evidence="9 10" key="1">
    <citation type="submission" date="2018-12" db="EMBL/GenBank/DDBJ databases">
        <title>Rubrispira sanarue gen. nov., sp., nov., a member of the order Silvanigrellales, isolated from a brackish lake in Hamamatsu Japan.</title>
        <authorList>
            <person name="Maejima Y."/>
            <person name="Iino T."/>
            <person name="Muraguchi Y."/>
            <person name="Fukuda K."/>
            <person name="Nojiri H."/>
            <person name="Ohkuma M."/>
            <person name="Moriuchi R."/>
            <person name="Dohra H."/>
            <person name="Kimbara K."/>
            <person name="Shintani M."/>
        </authorList>
    </citation>
    <scope>NUCLEOTIDE SEQUENCE [LARGE SCALE GENOMIC DNA]</scope>
    <source>
        <strain evidence="9 10">RF1110005</strain>
    </source>
</reference>
<dbReference type="InterPro" id="IPR056203">
    <property type="entry name" value="Cds6_C"/>
</dbReference>
<evidence type="ECO:0000313" key="10">
    <source>
        <dbReference type="Proteomes" id="UP000291236"/>
    </source>
</evidence>
<dbReference type="GO" id="GO:0009252">
    <property type="term" value="P:peptidoglycan biosynthetic process"/>
    <property type="evidence" value="ECO:0007669"/>
    <property type="project" value="UniProtKB-UniPathway"/>
</dbReference>
<evidence type="ECO:0000256" key="7">
    <source>
        <dbReference type="PROSITE-ProRule" id="PRU01373"/>
    </source>
</evidence>
<evidence type="ECO:0000256" key="4">
    <source>
        <dbReference type="ARBA" id="ARBA00022960"/>
    </source>
</evidence>
<feature type="active site" description="Nucleophile" evidence="7">
    <location>
        <position position="174"/>
    </location>
</feature>
<dbReference type="KEGG" id="sbf:JCM31447_17090"/>
<evidence type="ECO:0000256" key="2">
    <source>
        <dbReference type="ARBA" id="ARBA00005992"/>
    </source>
</evidence>
<dbReference type="Gene3D" id="2.40.440.10">
    <property type="entry name" value="L,D-transpeptidase catalytic domain-like"/>
    <property type="match status" value="1"/>
</dbReference>
<dbReference type="Gene3D" id="3.10.450.50">
    <property type="match status" value="1"/>
</dbReference>
<dbReference type="Pfam" id="PF24125">
    <property type="entry name" value="Cds6_C"/>
    <property type="match status" value="1"/>
</dbReference>
<dbReference type="AlphaFoldDB" id="A0A4P2VJE3"/>
<evidence type="ECO:0000256" key="1">
    <source>
        <dbReference type="ARBA" id="ARBA00004752"/>
    </source>
</evidence>
<proteinExistence type="inferred from homology"/>
<accession>A0A4P2VJE3</accession>
<keyword evidence="3" id="KW-0808">Transferase</keyword>
<dbReference type="Pfam" id="PF03734">
    <property type="entry name" value="YkuD"/>
    <property type="match status" value="1"/>
</dbReference>
<dbReference type="OrthoDB" id="5288960at2"/>
<dbReference type="GO" id="GO:0071555">
    <property type="term" value="P:cell wall organization"/>
    <property type="evidence" value="ECO:0007669"/>
    <property type="project" value="UniProtKB-UniRule"/>
</dbReference>
<dbReference type="Proteomes" id="UP000291236">
    <property type="component" value="Chromosome"/>
</dbReference>
<dbReference type="SUPFAM" id="SSF141523">
    <property type="entry name" value="L,D-transpeptidase catalytic domain-like"/>
    <property type="match status" value="1"/>
</dbReference>
<feature type="active site" description="Proton donor/acceptor" evidence="7">
    <location>
        <position position="157"/>
    </location>
</feature>
<evidence type="ECO:0000256" key="3">
    <source>
        <dbReference type="ARBA" id="ARBA00022679"/>
    </source>
</evidence>
<feature type="domain" description="L,D-TPase catalytic" evidence="8">
    <location>
        <begin position="56"/>
        <end position="199"/>
    </location>
</feature>
<evidence type="ECO:0000313" key="9">
    <source>
        <dbReference type="EMBL" id="BBH53266.1"/>
    </source>
</evidence>
<dbReference type="SUPFAM" id="SSF54427">
    <property type="entry name" value="NTF2-like"/>
    <property type="match status" value="1"/>
</dbReference>
<evidence type="ECO:0000256" key="6">
    <source>
        <dbReference type="ARBA" id="ARBA00023316"/>
    </source>
</evidence>
<evidence type="ECO:0000259" key="8">
    <source>
        <dbReference type="PROSITE" id="PS52029"/>
    </source>
</evidence>
<evidence type="ECO:0000256" key="5">
    <source>
        <dbReference type="ARBA" id="ARBA00022984"/>
    </source>
</evidence>
<keyword evidence="4 7" id="KW-0133">Cell shape</keyword>
<comment type="similarity">
    <text evidence="2">Belongs to the YkuD family.</text>
</comment>
<comment type="pathway">
    <text evidence="1 7">Cell wall biogenesis; peptidoglycan biosynthesis.</text>
</comment>
<organism evidence="9 10">
    <name type="scientific">Fluviispira sanaruensis</name>
    <dbReference type="NCBI Taxonomy" id="2493639"/>
    <lineage>
        <taxon>Bacteria</taxon>
        <taxon>Pseudomonadati</taxon>
        <taxon>Bdellovibrionota</taxon>
        <taxon>Oligoflexia</taxon>
        <taxon>Silvanigrellales</taxon>
        <taxon>Silvanigrellaceae</taxon>
        <taxon>Fluviispira</taxon>
    </lineage>
</organism>
<dbReference type="InterPro" id="IPR005490">
    <property type="entry name" value="LD_TPept_cat_dom"/>
</dbReference>
<dbReference type="GO" id="GO:0008360">
    <property type="term" value="P:regulation of cell shape"/>
    <property type="evidence" value="ECO:0007669"/>
    <property type="project" value="UniProtKB-UniRule"/>
</dbReference>
<dbReference type="GO" id="GO:0016740">
    <property type="term" value="F:transferase activity"/>
    <property type="evidence" value="ECO:0007669"/>
    <property type="project" value="UniProtKB-KW"/>
</dbReference>
<keyword evidence="5 7" id="KW-0573">Peptidoglycan synthesis</keyword>